<dbReference type="Pfam" id="PF01466">
    <property type="entry name" value="Skp1"/>
    <property type="match status" value="1"/>
</dbReference>
<dbReference type="GO" id="GO:0016567">
    <property type="term" value="P:protein ubiquitination"/>
    <property type="evidence" value="ECO:0007669"/>
    <property type="project" value="UniProtKB-UniRule"/>
</dbReference>
<dbReference type="InterPro" id="IPR016072">
    <property type="entry name" value="Skp1_comp_dimer"/>
</dbReference>
<organism evidence="7 8">
    <name type="scientific">Erythroxylum novogranatense</name>
    <dbReference type="NCBI Taxonomy" id="1862640"/>
    <lineage>
        <taxon>Eukaryota</taxon>
        <taxon>Viridiplantae</taxon>
        <taxon>Streptophyta</taxon>
        <taxon>Embryophyta</taxon>
        <taxon>Tracheophyta</taxon>
        <taxon>Spermatophyta</taxon>
        <taxon>Magnoliopsida</taxon>
        <taxon>eudicotyledons</taxon>
        <taxon>Gunneridae</taxon>
        <taxon>Pentapetalae</taxon>
        <taxon>rosids</taxon>
        <taxon>fabids</taxon>
        <taxon>Malpighiales</taxon>
        <taxon>Erythroxylaceae</taxon>
        <taxon>Erythroxylum</taxon>
    </lineage>
</organism>
<evidence type="ECO:0000256" key="2">
    <source>
        <dbReference type="ARBA" id="ARBA00009993"/>
    </source>
</evidence>
<evidence type="ECO:0000256" key="4">
    <source>
        <dbReference type="PIRNR" id="PIRNR028729"/>
    </source>
</evidence>
<evidence type="ECO:0000256" key="1">
    <source>
        <dbReference type="ARBA" id="ARBA00004906"/>
    </source>
</evidence>
<gene>
    <name evidence="7" type="ORF">K2173_004125</name>
</gene>
<dbReference type="SUPFAM" id="SSF54695">
    <property type="entry name" value="POZ domain"/>
    <property type="match status" value="1"/>
</dbReference>
<dbReference type="Pfam" id="PF03931">
    <property type="entry name" value="Skp1_POZ"/>
    <property type="match status" value="1"/>
</dbReference>
<dbReference type="EMBL" id="JAIWQS010000007">
    <property type="protein sequence ID" value="KAJ8759118.1"/>
    <property type="molecule type" value="Genomic_DNA"/>
</dbReference>
<dbReference type="GO" id="GO:0009867">
    <property type="term" value="P:jasmonic acid mediated signaling pathway"/>
    <property type="evidence" value="ECO:0007669"/>
    <property type="project" value="UniProtKB-ARBA"/>
</dbReference>
<dbReference type="PANTHER" id="PTHR11165">
    <property type="entry name" value="SKP1"/>
    <property type="match status" value="1"/>
</dbReference>
<sequence>MEPSTGESSGSKNMIPRVVRLKSSDGEIFEVETEVAMLCKVVGSMMEDGCANDVIPLPNTGSKVLGMVIEWCRKRTTCNLSKGEVNQWDAEFMDNIEDQEVLFGLILAANYLNVELLLSRLCQKVARMMRGKSPEQIRQLFHITNDYTPEEEEQIRRENQWAFD</sequence>
<keyword evidence="8" id="KW-1185">Reference proteome</keyword>
<accession>A0AAV8SXS5</accession>
<keyword evidence="3 4" id="KW-0833">Ubl conjugation pathway</keyword>
<dbReference type="InterPro" id="IPR016073">
    <property type="entry name" value="Skp1_comp_POZ"/>
</dbReference>
<evidence type="ECO:0000259" key="6">
    <source>
        <dbReference type="Pfam" id="PF03931"/>
    </source>
</evidence>
<comment type="function">
    <text evidence="4">Involved in ubiquitination and subsequent proteasomal degradation of target proteins. Together with CUL1, RBX1 and a F-box protein, it forms a SCF E3 ubiquitin ligase complex. The functional specificity of this complex depends on the type of F-box protein. In the SCF complex, it serves as an adapter that links the F-box protein to CUL1.</text>
</comment>
<evidence type="ECO:0000313" key="8">
    <source>
        <dbReference type="Proteomes" id="UP001159364"/>
    </source>
</evidence>
<dbReference type="AlphaFoldDB" id="A0AAV8SXS5"/>
<comment type="similarity">
    <text evidence="2 4">Belongs to the SKP1 family.</text>
</comment>
<proteinExistence type="inferred from homology"/>
<dbReference type="InterPro" id="IPR001232">
    <property type="entry name" value="SKP1-like"/>
</dbReference>
<evidence type="ECO:0000313" key="7">
    <source>
        <dbReference type="EMBL" id="KAJ8759118.1"/>
    </source>
</evidence>
<evidence type="ECO:0000259" key="5">
    <source>
        <dbReference type="Pfam" id="PF01466"/>
    </source>
</evidence>
<protein>
    <recommendedName>
        <fullName evidence="4">SKP1-like protein</fullName>
    </recommendedName>
</protein>
<feature type="domain" description="SKP1 component POZ" evidence="6">
    <location>
        <begin position="18"/>
        <end position="75"/>
    </location>
</feature>
<comment type="subunit">
    <text evidence="4">Part of a SCF (SKP1-cullin-F-box) protein ligase complex.</text>
</comment>
<dbReference type="SUPFAM" id="SSF81382">
    <property type="entry name" value="Skp1 dimerisation domain-like"/>
    <property type="match status" value="1"/>
</dbReference>
<evidence type="ECO:0000256" key="3">
    <source>
        <dbReference type="ARBA" id="ARBA00022786"/>
    </source>
</evidence>
<name>A0AAV8SXS5_9ROSI</name>
<dbReference type="GO" id="GO:0006511">
    <property type="term" value="P:ubiquitin-dependent protein catabolic process"/>
    <property type="evidence" value="ECO:0007669"/>
    <property type="project" value="InterPro"/>
</dbReference>
<dbReference type="CDD" id="cd18322">
    <property type="entry name" value="BTB_POZ_SKP1"/>
    <property type="match status" value="1"/>
</dbReference>
<feature type="domain" description="SKP1 component dimerisation" evidence="5">
    <location>
        <begin position="117"/>
        <end position="162"/>
    </location>
</feature>
<dbReference type="SMART" id="SM00512">
    <property type="entry name" value="Skp1"/>
    <property type="match status" value="1"/>
</dbReference>
<comment type="caution">
    <text evidence="7">The sequence shown here is derived from an EMBL/GenBank/DDBJ whole genome shotgun (WGS) entry which is preliminary data.</text>
</comment>
<comment type="pathway">
    <text evidence="1 4">Protein modification; protein ubiquitination.</text>
</comment>
<dbReference type="InterPro" id="IPR036296">
    <property type="entry name" value="SKP1-like_dim_sf"/>
</dbReference>
<dbReference type="InterPro" id="IPR011333">
    <property type="entry name" value="SKP1/BTB/POZ_sf"/>
</dbReference>
<dbReference type="FunFam" id="3.30.710.10:FF:000026">
    <property type="entry name" value="E3 ubiquitin ligase complex SCF subunit"/>
    <property type="match status" value="1"/>
</dbReference>
<dbReference type="Gene3D" id="3.30.710.10">
    <property type="entry name" value="Potassium Channel Kv1.1, Chain A"/>
    <property type="match status" value="1"/>
</dbReference>
<reference evidence="7 8" key="1">
    <citation type="submission" date="2021-09" db="EMBL/GenBank/DDBJ databases">
        <title>Genomic insights and catalytic innovation underlie evolution of tropane alkaloids biosynthesis.</title>
        <authorList>
            <person name="Wang Y.-J."/>
            <person name="Tian T."/>
            <person name="Huang J.-P."/>
            <person name="Huang S.-X."/>
        </authorList>
    </citation>
    <scope>NUCLEOTIDE SEQUENCE [LARGE SCALE GENOMIC DNA]</scope>
    <source>
        <strain evidence="7">KIB-2018</strain>
        <tissue evidence="7">Leaf</tissue>
    </source>
</reference>
<dbReference type="Proteomes" id="UP001159364">
    <property type="component" value="Linkage Group LG07"/>
</dbReference>
<dbReference type="InterPro" id="IPR016897">
    <property type="entry name" value="SKP1"/>
</dbReference>
<dbReference type="PIRSF" id="PIRSF028729">
    <property type="entry name" value="E3_ubiquit_lig_SCF_Skp"/>
    <property type="match status" value="1"/>
</dbReference>